<evidence type="ECO:0000313" key="3">
    <source>
        <dbReference type="Proteomes" id="UP000196531"/>
    </source>
</evidence>
<sequence length="82" mass="9362">MGTVYVLGDMDEESDTLRQSLLNEKNPITGQPIFNIAIAWSILIFFVFSLECTSTLAILRRELGNWKLETTNFMFTYMGNCS</sequence>
<protein>
    <recommendedName>
        <fullName evidence="4">Nucleoside transporter/FeoB GTPase Gate domain-containing protein</fullName>
    </recommendedName>
</protein>
<dbReference type="EMBL" id="MAAO01000006">
    <property type="protein sequence ID" value="OUR96270.1"/>
    <property type="molecule type" value="Genomic_DNA"/>
</dbReference>
<keyword evidence="1" id="KW-0812">Transmembrane</keyword>
<feature type="transmembrane region" description="Helical" evidence="1">
    <location>
        <begin position="33"/>
        <end position="59"/>
    </location>
</feature>
<reference evidence="3" key="1">
    <citation type="journal article" date="2017" name="Proc. Natl. Acad. Sci. U.S.A.">
        <title>Simulation of Deepwater Horizon oil plume reveals substrate specialization within a complex community of hydrocarbon-degraders.</title>
        <authorList>
            <person name="Hu P."/>
            <person name="Dubinsky E.A."/>
            <person name="Probst A.J."/>
            <person name="Wang J."/>
            <person name="Sieber C.M.K."/>
            <person name="Tom L.M."/>
            <person name="Gardinali P."/>
            <person name="Banfield J.F."/>
            <person name="Atlas R.M."/>
            <person name="Andersen G.L."/>
        </authorList>
    </citation>
    <scope>NUCLEOTIDE SEQUENCE [LARGE SCALE GENOMIC DNA]</scope>
</reference>
<evidence type="ECO:0008006" key="4">
    <source>
        <dbReference type="Google" id="ProtNLM"/>
    </source>
</evidence>
<dbReference type="Proteomes" id="UP000196531">
    <property type="component" value="Unassembled WGS sequence"/>
</dbReference>
<keyword evidence="1" id="KW-0472">Membrane</keyword>
<keyword evidence="1" id="KW-1133">Transmembrane helix</keyword>
<evidence type="ECO:0000313" key="2">
    <source>
        <dbReference type="EMBL" id="OUR96270.1"/>
    </source>
</evidence>
<gene>
    <name evidence="2" type="ORF">A9Q84_07890</name>
</gene>
<name>A0A1Y5FBN4_9BACT</name>
<organism evidence="2 3">
    <name type="scientific">Halobacteriovorax marinus</name>
    <dbReference type="NCBI Taxonomy" id="97084"/>
    <lineage>
        <taxon>Bacteria</taxon>
        <taxon>Pseudomonadati</taxon>
        <taxon>Bdellovibrionota</taxon>
        <taxon>Bacteriovoracia</taxon>
        <taxon>Bacteriovoracales</taxon>
        <taxon>Halobacteriovoraceae</taxon>
        <taxon>Halobacteriovorax</taxon>
    </lineage>
</organism>
<proteinExistence type="predicted"/>
<accession>A0A1Y5FBN4</accession>
<evidence type="ECO:0000256" key="1">
    <source>
        <dbReference type="SAM" id="Phobius"/>
    </source>
</evidence>
<comment type="caution">
    <text evidence="2">The sequence shown here is derived from an EMBL/GenBank/DDBJ whole genome shotgun (WGS) entry which is preliminary data.</text>
</comment>
<dbReference type="AlphaFoldDB" id="A0A1Y5FBN4"/>